<dbReference type="PATRIC" id="fig|1125717.3.peg.1650"/>
<reference evidence="2 3" key="1">
    <citation type="submission" date="2012-05" db="EMBL/GenBank/DDBJ databases">
        <authorList>
            <person name="Harkins D.M."/>
            <person name="Madupu R."/>
            <person name="Durkin A.S."/>
            <person name="Torralba M."/>
            <person name="Methe B."/>
            <person name="Sutton G.G."/>
            <person name="Nelson K.E."/>
        </authorList>
    </citation>
    <scope>NUCLEOTIDE SEQUENCE [LARGE SCALE GENOMIC DNA]</scope>
    <source>
        <strain evidence="2 3">F0490</strain>
    </source>
</reference>
<name>J0N1A5_9ACTO</name>
<dbReference type="Proteomes" id="UP000004578">
    <property type="component" value="Unassembled WGS sequence"/>
</dbReference>
<organism evidence="2 3">
    <name type="scientific">Schaalia georgiae F0490</name>
    <dbReference type="NCBI Taxonomy" id="1125717"/>
    <lineage>
        <taxon>Bacteria</taxon>
        <taxon>Bacillati</taxon>
        <taxon>Actinomycetota</taxon>
        <taxon>Actinomycetes</taxon>
        <taxon>Actinomycetales</taxon>
        <taxon>Actinomycetaceae</taxon>
        <taxon>Schaalia</taxon>
    </lineage>
</organism>
<comment type="caution">
    <text evidence="2">The sequence shown here is derived from an EMBL/GenBank/DDBJ whole genome shotgun (WGS) entry which is preliminary data.</text>
</comment>
<keyword evidence="3" id="KW-1185">Reference proteome</keyword>
<gene>
    <name evidence="2" type="ORF">HMPREF1317_1464</name>
</gene>
<sequence length="65" mass="7165">MMTSATASKDDRMARNPLSGLVRKISPTTNGQSKERQIPPTHMAFDHVEREADRLNTSGSCAIHI</sequence>
<feature type="region of interest" description="Disordered" evidence="1">
    <location>
        <begin position="1"/>
        <end position="40"/>
    </location>
</feature>
<evidence type="ECO:0000313" key="2">
    <source>
        <dbReference type="EMBL" id="EJF38117.1"/>
    </source>
</evidence>
<evidence type="ECO:0000313" key="3">
    <source>
        <dbReference type="Proteomes" id="UP000004578"/>
    </source>
</evidence>
<dbReference type="EMBL" id="AKFS01000266">
    <property type="protein sequence ID" value="EJF38117.1"/>
    <property type="molecule type" value="Genomic_DNA"/>
</dbReference>
<accession>J0N1A5</accession>
<protein>
    <submittedName>
        <fullName evidence="2">Uncharacterized protein</fullName>
    </submittedName>
</protein>
<evidence type="ECO:0000256" key="1">
    <source>
        <dbReference type="SAM" id="MobiDB-lite"/>
    </source>
</evidence>
<proteinExistence type="predicted"/>
<dbReference type="AlphaFoldDB" id="J0N1A5"/>